<evidence type="ECO:0000313" key="5">
    <source>
        <dbReference type="EMBL" id="NEC58773.1"/>
    </source>
</evidence>
<dbReference type="InterPro" id="IPR038622">
    <property type="entry name" value="CDPS_sf"/>
</dbReference>
<keyword evidence="8" id="KW-1185">Reference proteome</keyword>
<dbReference type="NCBIfam" id="TIGR04539">
    <property type="entry name" value="tRNA_cyclodipep"/>
    <property type="match status" value="1"/>
</dbReference>
<proteinExistence type="inferred from homology"/>
<keyword evidence="2" id="KW-0808">Transferase</keyword>
<dbReference type="EMBL" id="FOWC01000008">
    <property type="protein sequence ID" value="SFQ08009.1"/>
    <property type="molecule type" value="Genomic_DNA"/>
</dbReference>
<evidence type="ECO:0000256" key="4">
    <source>
        <dbReference type="SAM" id="MobiDB-lite"/>
    </source>
</evidence>
<reference evidence="6 7" key="1">
    <citation type="submission" date="2016-10" db="EMBL/GenBank/DDBJ databases">
        <authorList>
            <person name="de Groot N.N."/>
        </authorList>
    </citation>
    <scope>NUCLEOTIDE SEQUENCE [LARGE SCALE GENOMIC DNA]</scope>
    <source>
        <strain evidence="6 7">DSM 44637</strain>
    </source>
</reference>
<dbReference type="InterPro" id="IPR030903">
    <property type="entry name" value="CDPS"/>
</dbReference>
<dbReference type="RefSeq" id="WP_067588543.1">
    <property type="nucleotide sequence ID" value="NZ_FOWC01000008.1"/>
</dbReference>
<dbReference type="AlphaFoldDB" id="A0A1I5VKJ8"/>
<evidence type="ECO:0000256" key="2">
    <source>
        <dbReference type="ARBA" id="ARBA00022679"/>
    </source>
</evidence>
<evidence type="ECO:0000313" key="7">
    <source>
        <dbReference type="Proteomes" id="UP000199137"/>
    </source>
</evidence>
<dbReference type="Proteomes" id="UP000199137">
    <property type="component" value="Unassembled WGS sequence"/>
</dbReference>
<gene>
    <name evidence="5" type="ORF">G3I59_25020</name>
    <name evidence="6" type="ORF">SAMN05421854_108395</name>
</gene>
<name>A0A1I5VKJ8_9PSEU</name>
<dbReference type="Pfam" id="PF16715">
    <property type="entry name" value="CDPS"/>
    <property type="match status" value="1"/>
</dbReference>
<evidence type="ECO:0000313" key="8">
    <source>
        <dbReference type="Proteomes" id="UP000470404"/>
    </source>
</evidence>
<evidence type="ECO:0000313" key="6">
    <source>
        <dbReference type="EMBL" id="SFQ08009.1"/>
    </source>
</evidence>
<sequence length="259" mass="28625">MRDWQLAPEHDSALPAATDGILRWRPFTGNCSRLVERGEHLAFAVSPGNGYFSEDRLVRMIRWGCARFRAVDLLTADVPMAACTYLGRGYDEGHARRRAKRDVRQMENRIARALARAELQGTPVRVRYLDHAVGQPGYRRIRAGLAQARRENPAFEATCRRMVLDVLTARMPEGWQPDPAQLAAGAEYLDIELPWFADTPGVLGVTESVVAYRVVPAFAPYLYPPGGASPDHQGFMLVDAPDEVSPPGEAKPSCGIGEP</sequence>
<dbReference type="EMBL" id="JAAGNC010000126">
    <property type="protein sequence ID" value="NEC58773.1"/>
    <property type="molecule type" value="Genomic_DNA"/>
</dbReference>
<dbReference type="Gene3D" id="3.40.50.11710">
    <property type="entry name" value="Cyclodipeptide synthase"/>
    <property type="match status" value="1"/>
</dbReference>
<reference evidence="5 8" key="2">
    <citation type="submission" date="2020-01" db="EMBL/GenBank/DDBJ databases">
        <title>Insect and environment-associated Actinomycetes.</title>
        <authorList>
            <person name="Currrie C."/>
            <person name="Chevrette M."/>
            <person name="Carlson C."/>
            <person name="Stubbendieck R."/>
            <person name="Wendt-Pienkowski E."/>
        </authorList>
    </citation>
    <scope>NUCLEOTIDE SEQUENCE [LARGE SCALE GENOMIC DNA]</scope>
    <source>
        <strain evidence="5 8">SID8386</strain>
    </source>
</reference>
<dbReference type="GO" id="GO:0016755">
    <property type="term" value="F:aminoacyltransferase activity"/>
    <property type="evidence" value="ECO:0007669"/>
    <property type="project" value="InterPro"/>
</dbReference>
<protein>
    <recommendedName>
        <fullName evidence="3">Cyclodipeptide synthase</fullName>
    </recommendedName>
</protein>
<feature type="region of interest" description="Disordered" evidence="4">
    <location>
        <begin position="239"/>
        <end position="259"/>
    </location>
</feature>
<evidence type="ECO:0000256" key="1">
    <source>
        <dbReference type="ARBA" id="ARBA00006034"/>
    </source>
</evidence>
<dbReference type="STRING" id="112413.SAMN05421854_108395"/>
<organism evidence="6 7">
    <name type="scientific">Amycolatopsis rubida</name>
    <dbReference type="NCBI Taxonomy" id="112413"/>
    <lineage>
        <taxon>Bacteria</taxon>
        <taxon>Bacillati</taxon>
        <taxon>Actinomycetota</taxon>
        <taxon>Actinomycetes</taxon>
        <taxon>Pseudonocardiales</taxon>
        <taxon>Pseudonocardiaceae</taxon>
        <taxon>Amycolatopsis</taxon>
    </lineage>
</organism>
<dbReference type="Proteomes" id="UP000470404">
    <property type="component" value="Unassembled WGS sequence"/>
</dbReference>
<accession>A0A1I5VKJ8</accession>
<evidence type="ECO:0000256" key="3">
    <source>
        <dbReference type="ARBA" id="ARBA00030771"/>
    </source>
</evidence>
<comment type="similarity">
    <text evidence="1">Belongs to the CDPS family.</text>
</comment>